<dbReference type="VEuPathDB" id="VectorBase:PHUM049600"/>
<dbReference type="PANTHER" id="PTHR31539:SF1">
    <property type="entry name" value="CENTROSOMAL PROTEIN OF 19 KDA"/>
    <property type="match status" value="1"/>
</dbReference>
<dbReference type="GO" id="GO:0000922">
    <property type="term" value="C:spindle pole"/>
    <property type="evidence" value="ECO:0007669"/>
    <property type="project" value="TreeGrafter"/>
</dbReference>
<reference evidence="11" key="2">
    <citation type="submission" date="2007-04" db="EMBL/GenBank/DDBJ databases">
        <title>The genome of the human body louse.</title>
        <authorList>
            <consortium name="The Human Body Louse Genome Consortium"/>
            <person name="Kirkness E."/>
            <person name="Walenz B."/>
            <person name="Hass B."/>
            <person name="Bruggner R."/>
            <person name="Strausberg R."/>
        </authorList>
    </citation>
    <scope>NUCLEOTIDE SEQUENCE</scope>
    <source>
        <strain evidence="11">USDA</strain>
    </source>
</reference>
<evidence type="ECO:0000256" key="5">
    <source>
        <dbReference type="ARBA" id="ARBA00022015"/>
    </source>
</evidence>
<organism>
    <name type="scientific">Pediculus humanus subsp. corporis</name>
    <name type="common">Body louse</name>
    <dbReference type="NCBI Taxonomy" id="121224"/>
    <lineage>
        <taxon>Eukaryota</taxon>
        <taxon>Metazoa</taxon>
        <taxon>Ecdysozoa</taxon>
        <taxon>Arthropoda</taxon>
        <taxon>Hexapoda</taxon>
        <taxon>Insecta</taxon>
        <taxon>Pterygota</taxon>
        <taxon>Neoptera</taxon>
        <taxon>Paraneoptera</taxon>
        <taxon>Psocodea</taxon>
        <taxon>Troctomorpha</taxon>
        <taxon>Phthiraptera</taxon>
        <taxon>Anoplura</taxon>
        <taxon>Pediculidae</taxon>
        <taxon>Pediculus</taxon>
    </lineage>
</organism>
<keyword evidence="7" id="KW-0970">Cilium biogenesis/degradation</keyword>
<dbReference type="InParanoid" id="E0VB16"/>
<protein>
    <recommendedName>
        <fullName evidence="5">Centrosomal protein of 19 kDa</fullName>
    </recommendedName>
</protein>
<dbReference type="Proteomes" id="UP000009046">
    <property type="component" value="Unassembled WGS sequence"/>
</dbReference>
<gene>
    <name evidence="12" type="primary">8232850</name>
    <name evidence="11" type="ORF">Phum_PHUM049600</name>
</gene>
<sequence>MEINPVKCGIRVEPPGLVIVYKTNDEKKLKRKIIPLKKYTPFVDVDVTFEKLRQRNDLKQIPSIKIKKMIRLLQEITINGKTMEEGVEIIKNDYELKLNENLNKLSTKELNVQKELMDTLFIKNQIKKDDVDFVYDKRIQFSGEKINSDWDFDLNDNNNNNNNEDFWT</sequence>
<dbReference type="STRING" id="121224.E0VB16"/>
<reference evidence="12" key="3">
    <citation type="submission" date="2021-02" db="UniProtKB">
        <authorList>
            <consortium name="EnsemblMetazoa"/>
        </authorList>
    </citation>
    <scope>IDENTIFICATION</scope>
    <source>
        <strain evidence="12">USDA</strain>
    </source>
</reference>
<evidence type="ECO:0000256" key="4">
    <source>
        <dbReference type="ARBA" id="ARBA00009371"/>
    </source>
</evidence>
<dbReference type="RefSeq" id="XP_002423310.1">
    <property type="nucleotide sequence ID" value="XM_002423265.1"/>
</dbReference>
<dbReference type="InterPro" id="IPR029412">
    <property type="entry name" value="CEP19"/>
</dbReference>
<dbReference type="EnsemblMetazoa" id="PHUM049600-RA">
    <property type="protein sequence ID" value="PHUM049600-PA"/>
    <property type="gene ID" value="PHUM049600"/>
</dbReference>
<dbReference type="PANTHER" id="PTHR31539">
    <property type="entry name" value="CENTROSOMAL PROTEIN OF 19K CEP19"/>
    <property type="match status" value="1"/>
</dbReference>
<keyword evidence="9" id="KW-0206">Cytoskeleton</keyword>
<evidence type="ECO:0000313" key="12">
    <source>
        <dbReference type="EnsemblMetazoa" id="PHUM049600-PA"/>
    </source>
</evidence>
<evidence type="ECO:0000256" key="10">
    <source>
        <dbReference type="ARBA" id="ARBA00023273"/>
    </source>
</evidence>
<name>E0VB16_PEDHC</name>
<evidence type="ECO:0000313" key="11">
    <source>
        <dbReference type="EMBL" id="EEB10572.1"/>
    </source>
</evidence>
<evidence type="ECO:0000256" key="9">
    <source>
        <dbReference type="ARBA" id="ARBA00023212"/>
    </source>
</evidence>
<dbReference type="Pfam" id="PF14933">
    <property type="entry name" value="CEP19"/>
    <property type="match status" value="1"/>
</dbReference>
<dbReference type="EMBL" id="AAZO01000585">
    <property type="status" value="NOT_ANNOTATED_CDS"/>
    <property type="molecule type" value="Genomic_DNA"/>
</dbReference>
<evidence type="ECO:0000256" key="8">
    <source>
        <dbReference type="ARBA" id="ARBA00023069"/>
    </source>
</evidence>
<evidence type="ECO:0000256" key="1">
    <source>
        <dbReference type="ARBA" id="ARBA00004114"/>
    </source>
</evidence>
<evidence type="ECO:0000256" key="3">
    <source>
        <dbReference type="ARBA" id="ARBA00004186"/>
    </source>
</evidence>
<comment type="similarity">
    <text evidence="4">Belongs to the CEP19 family.</text>
</comment>
<keyword evidence="8" id="KW-0969">Cilium</keyword>
<dbReference type="eggNOG" id="ENOG502RZP1">
    <property type="taxonomic scope" value="Eukaryota"/>
</dbReference>
<dbReference type="OMA" id="AKKCGIQ"/>
<dbReference type="HOGENOM" id="CLU_113348_0_0_1"/>
<dbReference type="EMBL" id="DS235021">
    <property type="protein sequence ID" value="EEB10572.1"/>
    <property type="molecule type" value="Genomic_DNA"/>
</dbReference>
<accession>E0VB16</accession>
<evidence type="ECO:0000256" key="2">
    <source>
        <dbReference type="ARBA" id="ARBA00004120"/>
    </source>
</evidence>
<dbReference type="GeneID" id="8232850"/>
<dbReference type="GO" id="GO:0097712">
    <property type="term" value="P:vesicle targeting, trans-Golgi to periciliary membrane compartment"/>
    <property type="evidence" value="ECO:0007669"/>
    <property type="project" value="TreeGrafter"/>
</dbReference>
<dbReference type="CTD" id="8232850"/>
<keyword evidence="6" id="KW-0963">Cytoplasm</keyword>
<proteinExistence type="inferred from homology"/>
<evidence type="ECO:0000256" key="7">
    <source>
        <dbReference type="ARBA" id="ARBA00022794"/>
    </source>
</evidence>
<dbReference type="OrthoDB" id="2163581at2759"/>
<dbReference type="GO" id="GO:0036064">
    <property type="term" value="C:ciliary basal body"/>
    <property type="evidence" value="ECO:0007669"/>
    <property type="project" value="TreeGrafter"/>
</dbReference>
<dbReference type="KEGG" id="phu:Phum_PHUM049600"/>
<comment type="subcellular location">
    <subcellularLocation>
        <location evidence="2">Cytoplasm</location>
        <location evidence="2">Cytoskeleton</location>
        <location evidence="2">Cilium basal body</location>
    </subcellularLocation>
    <subcellularLocation>
        <location evidence="1">Cytoplasm</location>
        <location evidence="1">Cytoskeleton</location>
        <location evidence="1">Microtubule organizing center</location>
        <location evidence="1">Centrosome</location>
        <location evidence="1">Centriole</location>
    </subcellularLocation>
    <subcellularLocation>
        <location evidence="3">Cytoplasm</location>
        <location evidence="3">Cytoskeleton</location>
        <location evidence="3">Spindle</location>
    </subcellularLocation>
</comment>
<dbReference type="GO" id="GO:0005814">
    <property type="term" value="C:centriole"/>
    <property type="evidence" value="ECO:0007669"/>
    <property type="project" value="UniProtKB-SubCell"/>
</dbReference>
<keyword evidence="13" id="KW-1185">Reference proteome</keyword>
<evidence type="ECO:0000256" key="6">
    <source>
        <dbReference type="ARBA" id="ARBA00022490"/>
    </source>
</evidence>
<reference evidence="11" key="1">
    <citation type="submission" date="2007-04" db="EMBL/GenBank/DDBJ databases">
        <title>Annotation of Pediculus humanus corporis strain USDA.</title>
        <authorList>
            <person name="Kirkness E."/>
            <person name="Hannick L."/>
            <person name="Hass B."/>
            <person name="Bruggner R."/>
            <person name="Lawson D."/>
            <person name="Bidwell S."/>
            <person name="Joardar V."/>
            <person name="Caler E."/>
            <person name="Walenz B."/>
            <person name="Inman J."/>
            <person name="Schobel S."/>
            <person name="Galinsky K."/>
            <person name="Amedeo P."/>
            <person name="Strausberg R."/>
        </authorList>
    </citation>
    <scope>NUCLEOTIDE SEQUENCE</scope>
    <source>
        <strain evidence="11">USDA</strain>
    </source>
</reference>
<dbReference type="GO" id="GO:0034454">
    <property type="term" value="P:microtubule anchoring at centrosome"/>
    <property type="evidence" value="ECO:0007669"/>
    <property type="project" value="TreeGrafter"/>
</dbReference>
<keyword evidence="10" id="KW-0966">Cell projection</keyword>
<dbReference type="AlphaFoldDB" id="E0VB16"/>
<evidence type="ECO:0000313" key="13">
    <source>
        <dbReference type="Proteomes" id="UP000009046"/>
    </source>
</evidence>